<proteinExistence type="predicted"/>
<comment type="caution">
    <text evidence="1">The sequence shown here is derived from an EMBL/GenBank/DDBJ whole genome shotgun (WGS) entry which is preliminary data.</text>
</comment>
<dbReference type="Gene3D" id="1.10.287.2170">
    <property type="match status" value="1"/>
</dbReference>
<name>T0Y7J6_9ZZZZ</name>
<protein>
    <submittedName>
        <fullName evidence="1">Resolvase domain protein</fullName>
    </submittedName>
</protein>
<evidence type="ECO:0000313" key="1">
    <source>
        <dbReference type="EMBL" id="EQD27842.1"/>
    </source>
</evidence>
<gene>
    <name evidence="1" type="ORF">B2A_15085</name>
</gene>
<feature type="non-terminal residue" evidence="1">
    <location>
        <position position="1"/>
    </location>
</feature>
<organism evidence="1">
    <name type="scientific">mine drainage metagenome</name>
    <dbReference type="NCBI Taxonomy" id="410659"/>
    <lineage>
        <taxon>unclassified sequences</taxon>
        <taxon>metagenomes</taxon>
        <taxon>ecological metagenomes</taxon>
    </lineage>
</organism>
<reference evidence="1" key="1">
    <citation type="submission" date="2013-08" db="EMBL/GenBank/DDBJ databases">
        <authorList>
            <person name="Mendez C."/>
            <person name="Richter M."/>
            <person name="Ferrer M."/>
            <person name="Sanchez J."/>
        </authorList>
    </citation>
    <scope>NUCLEOTIDE SEQUENCE</scope>
</reference>
<sequence length="67" mass="7650">LARFGFDLIEEMCRIHETEIKVTDGEPMLTAQEEMTRDLISIITSFSAKLYGFRSHKTKSILDAVKS</sequence>
<dbReference type="AlphaFoldDB" id="T0Y7J6"/>
<reference evidence="1" key="2">
    <citation type="journal article" date="2014" name="ISME J.">
        <title>Microbial stratification in low pH oxic and suboxic macroscopic growths along an acid mine drainage.</title>
        <authorList>
            <person name="Mendez-Garcia C."/>
            <person name="Mesa V."/>
            <person name="Sprenger R.R."/>
            <person name="Richter M."/>
            <person name="Diez M.S."/>
            <person name="Solano J."/>
            <person name="Bargiela R."/>
            <person name="Golyshina O.V."/>
            <person name="Manteca A."/>
            <person name="Ramos J.L."/>
            <person name="Gallego J.R."/>
            <person name="Llorente I."/>
            <person name="Martins Dos Santos V.A."/>
            <person name="Jensen O.N."/>
            <person name="Pelaez A.I."/>
            <person name="Sanchez J."/>
            <person name="Ferrer M."/>
        </authorList>
    </citation>
    <scope>NUCLEOTIDE SEQUENCE</scope>
</reference>
<accession>T0Y7J6</accession>
<dbReference type="EMBL" id="AUZZ01010979">
    <property type="protein sequence ID" value="EQD27842.1"/>
    <property type="molecule type" value="Genomic_DNA"/>
</dbReference>